<keyword evidence="3" id="KW-0498">Mitosis</keyword>
<gene>
    <name evidence="8" type="ORF">I316_05767</name>
</gene>
<keyword evidence="9" id="KW-1185">Reference proteome</keyword>
<dbReference type="OrthoDB" id="200660at2759"/>
<keyword evidence="2" id="KW-0132">Cell division</keyword>
<dbReference type="GO" id="GO:0000785">
    <property type="term" value="C:chromatin"/>
    <property type="evidence" value="ECO:0007669"/>
    <property type="project" value="TreeGrafter"/>
</dbReference>
<reference evidence="8 9" key="1">
    <citation type="submission" date="2013-07" db="EMBL/GenBank/DDBJ databases">
        <title>The Genome Sequence of Cryptococcus heveanensis BCC8398.</title>
        <authorList>
            <consortium name="The Broad Institute Genome Sequencing Platform"/>
            <person name="Cuomo C."/>
            <person name="Litvintseva A."/>
            <person name="Chen Y."/>
            <person name="Heitman J."/>
            <person name="Sun S."/>
            <person name="Springer D."/>
            <person name="Dromer F."/>
            <person name="Young S.K."/>
            <person name="Zeng Q."/>
            <person name="Gargeya S."/>
            <person name="Fitzgerald M."/>
            <person name="Abouelleil A."/>
            <person name="Alvarado L."/>
            <person name="Berlin A.M."/>
            <person name="Chapman S.B."/>
            <person name="Dewar J."/>
            <person name="Goldberg J."/>
            <person name="Griggs A."/>
            <person name="Gujja S."/>
            <person name="Hansen M."/>
            <person name="Howarth C."/>
            <person name="Imamovic A."/>
            <person name="Larimer J."/>
            <person name="McCowan C."/>
            <person name="Murphy C."/>
            <person name="Pearson M."/>
            <person name="Priest M."/>
            <person name="Roberts A."/>
            <person name="Saif S."/>
            <person name="Shea T."/>
            <person name="Sykes S."/>
            <person name="Wortman J."/>
            <person name="Nusbaum C."/>
            <person name="Birren B."/>
        </authorList>
    </citation>
    <scope>NUCLEOTIDE SEQUENCE [LARGE SCALE GENOMIC DNA]</scope>
    <source>
        <strain evidence="8 9">BCC8398</strain>
    </source>
</reference>
<dbReference type="GO" id="GO:0051301">
    <property type="term" value="P:cell division"/>
    <property type="evidence" value="ECO:0007669"/>
    <property type="project" value="UniProtKB-KW"/>
</dbReference>
<dbReference type="PANTHER" id="PTHR12663">
    <property type="entry name" value="ANDROGEN INDUCED INHIBITOR OF PROLIFERATION AS3 / PDS5-RELATED"/>
    <property type="match status" value="1"/>
</dbReference>
<dbReference type="STRING" id="1296120.A0A1B9GNK3"/>
<dbReference type="InterPro" id="IPR039776">
    <property type="entry name" value="Pds5"/>
</dbReference>
<dbReference type="GO" id="GO:0006281">
    <property type="term" value="P:DNA repair"/>
    <property type="evidence" value="ECO:0007669"/>
    <property type="project" value="TreeGrafter"/>
</dbReference>
<comment type="subcellular location">
    <subcellularLocation>
        <location evidence="1">Nucleus</location>
    </subcellularLocation>
</comment>
<dbReference type="InterPro" id="IPR011989">
    <property type="entry name" value="ARM-like"/>
</dbReference>
<accession>A0A1B9GNK3</accession>
<dbReference type="SUPFAM" id="SSF48371">
    <property type="entry name" value="ARM repeat"/>
    <property type="match status" value="1"/>
</dbReference>
<feature type="compositionally biased region" description="Basic residues" evidence="7">
    <location>
        <begin position="1224"/>
        <end position="1250"/>
    </location>
</feature>
<evidence type="ECO:0000256" key="6">
    <source>
        <dbReference type="SAM" id="Coils"/>
    </source>
</evidence>
<evidence type="ECO:0008006" key="10">
    <source>
        <dbReference type="Google" id="ProtNLM"/>
    </source>
</evidence>
<sequence length="1282" mass="143205">MARASAVQAVTRLDFKESLIQTGKRETTDALLKRIKTLQQKLAALEQDHIEVRSLDPVKTPLINRTILHHKDRGVRAYAACCLADLLRLYAPDAPFNQAQLRSNDASQMESQQPTIAQKITDVPYYTEYFHLIESLATIKSVVLVCDLPEADQLIQGFFTGFMEIVRPDMNKVLIRHLRDILVALIEESTSIPSGVMDCIIEQFELFSSKPDVLSFQLTVDVCNQVADKLKRPIYSHFSDIQVDHGKDSSHNDLKILSDSHKLLLTMNKFCPDLLLNVVPLLQDNLKIADEVAIRQLSVKTLGRLFGQRSGAEDPARKYASAWRAWLGRRLDKALAVRLAWVEGTREVLIKHPEVRKELETNLMDRIEDSDERVRAAVCRVIGSLDYETALHHISPSTLGKISVRMGDKKSSVRAEAATALARLWDSAYSEIESNNPDAVAQFASIPDQILRCIQFRDATPEAKLQLTAIFKSTILPLPKEGDDEQAWVDRLLLVASTLDTQTFHALRNITGLPHFAKGQSPFMAFVTSCEAYNGGLVGDGAQDIKARLNFIIDAIARTAFSDFEKAKRDLHTFAEANEVRLFKLYKTCVDVHSSLSAIVKARNEFLRRVHQSHEDLLETLTSLLNTSAWNVVNQSSIPPLLKRLQRPDSEATANAAAKLLAIIAKDGAPMFKTHTSQLAIVIMDKKNEKLVEVGYQALAAVCKVHPDVAPNEHRPVERAITVALTGTSRQAKLAARFLARSKEPEACEELVNNIVDGFSDVTDDQRLACLRALAELALSAPKAFETKSEDIMKYVMNEVMLAPSPSSGVDGETWVDEAELEPLDRAKILGLRVLTHRCLAFARDPEADTVLKPILKLLSSVLENDGMINQNTQEGGPAACHLRLRASICLLKLANVKAFDRAIAGPGHFELVAGTIQDPSYMVRNLFLKKLSQVLPGQRLMPRWNIISVMAAMDPEPDNVILGRSILAKVVQSCAQFPQSEKVERIEMPLVRLLHLLAHHPDLGWAEPGEGEEGEEGFQSEQNLKDIAKFIELYLDVVANRDNIGLLYKIAEGLKGVRDRHSDNSKPLWTLAELTQLMIRNRAEKYAWSIPIHPSHIKWPRDLFHHAENLEEKKRVQKTQYLSDEVRNWARNLGKRSVIPSAPTKRAEGASSPSKKRVKVESTRKVSKKKRRRVVDPDEDDDEDEEESDEDEEDDEEGTDTEEGDSDEIAVEEEDGEAVLGRGGRRGAKTKAQRAVGRKNKKSKSKKASAKVISKNGRGKDGDEDEEMNGESDLTDLEEED</sequence>
<keyword evidence="6" id="KW-0175">Coiled coil</keyword>
<reference evidence="9" key="2">
    <citation type="submission" date="2013-12" db="EMBL/GenBank/DDBJ databases">
        <title>Evolution of pathogenesis and genome organization in the Tremellales.</title>
        <authorList>
            <person name="Cuomo C."/>
            <person name="Litvintseva A."/>
            <person name="Heitman J."/>
            <person name="Chen Y."/>
            <person name="Sun S."/>
            <person name="Springer D."/>
            <person name="Dromer F."/>
            <person name="Young S."/>
            <person name="Zeng Q."/>
            <person name="Chapman S."/>
            <person name="Gujja S."/>
            <person name="Saif S."/>
            <person name="Birren B."/>
        </authorList>
    </citation>
    <scope>NUCLEOTIDE SEQUENCE [LARGE SCALE GENOMIC DNA]</scope>
    <source>
        <strain evidence="9">BCC8398</strain>
    </source>
</reference>
<evidence type="ECO:0000313" key="9">
    <source>
        <dbReference type="Proteomes" id="UP000092666"/>
    </source>
</evidence>
<dbReference type="Gene3D" id="1.25.10.10">
    <property type="entry name" value="Leucine-rich Repeat Variant"/>
    <property type="match status" value="2"/>
</dbReference>
<feature type="compositionally biased region" description="Acidic residues" evidence="7">
    <location>
        <begin position="1263"/>
        <end position="1282"/>
    </location>
</feature>
<name>A0A1B9GNK3_9TREE</name>
<feature type="region of interest" description="Disordered" evidence="7">
    <location>
        <begin position="1138"/>
        <end position="1282"/>
    </location>
</feature>
<evidence type="ECO:0000256" key="3">
    <source>
        <dbReference type="ARBA" id="ARBA00022776"/>
    </source>
</evidence>
<evidence type="ECO:0000256" key="5">
    <source>
        <dbReference type="ARBA" id="ARBA00023306"/>
    </source>
</evidence>
<feature type="compositionally biased region" description="Acidic residues" evidence="7">
    <location>
        <begin position="1178"/>
        <end position="1218"/>
    </location>
</feature>
<dbReference type="CDD" id="cd19953">
    <property type="entry name" value="PDS5"/>
    <property type="match status" value="1"/>
</dbReference>
<evidence type="ECO:0000256" key="4">
    <source>
        <dbReference type="ARBA" id="ARBA00023242"/>
    </source>
</evidence>
<dbReference type="Proteomes" id="UP000092666">
    <property type="component" value="Unassembled WGS sequence"/>
</dbReference>
<evidence type="ECO:0000256" key="2">
    <source>
        <dbReference type="ARBA" id="ARBA00022618"/>
    </source>
</evidence>
<protein>
    <recommendedName>
        <fullName evidence="10">Sister chromatid cohesion protein PDS5</fullName>
    </recommendedName>
</protein>
<proteinExistence type="predicted"/>
<dbReference type="EMBL" id="KI669507">
    <property type="protein sequence ID" value="OCF32587.1"/>
    <property type="molecule type" value="Genomic_DNA"/>
</dbReference>
<feature type="coiled-coil region" evidence="6">
    <location>
        <begin position="28"/>
        <end position="55"/>
    </location>
</feature>
<evidence type="ECO:0000256" key="1">
    <source>
        <dbReference type="ARBA" id="ARBA00004123"/>
    </source>
</evidence>
<dbReference type="GO" id="GO:0005634">
    <property type="term" value="C:nucleus"/>
    <property type="evidence" value="ECO:0007669"/>
    <property type="project" value="UniProtKB-SubCell"/>
</dbReference>
<keyword evidence="5" id="KW-0131">Cell cycle</keyword>
<keyword evidence="4" id="KW-0539">Nucleus</keyword>
<dbReference type="GO" id="GO:0007064">
    <property type="term" value="P:mitotic sister chromatid cohesion"/>
    <property type="evidence" value="ECO:0007669"/>
    <property type="project" value="InterPro"/>
</dbReference>
<dbReference type="Pfam" id="PF20168">
    <property type="entry name" value="PDS5"/>
    <property type="match status" value="1"/>
</dbReference>
<dbReference type="InterPro" id="IPR016024">
    <property type="entry name" value="ARM-type_fold"/>
</dbReference>
<evidence type="ECO:0000313" key="8">
    <source>
        <dbReference type="EMBL" id="OCF32587.1"/>
    </source>
</evidence>
<dbReference type="PANTHER" id="PTHR12663:SF0">
    <property type="entry name" value="PRECOCIOUS DISSOCIATION OF SISTERS 5, ISOFORM A"/>
    <property type="match status" value="1"/>
</dbReference>
<evidence type="ECO:0000256" key="7">
    <source>
        <dbReference type="SAM" id="MobiDB-lite"/>
    </source>
</evidence>
<organism evidence="8 9">
    <name type="scientific">Kwoniella heveanensis BCC8398</name>
    <dbReference type="NCBI Taxonomy" id="1296120"/>
    <lineage>
        <taxon>Eukaryota</taxon>
        <taxon>Fungi</taxon>
        <taxon>Dikarya</taxon>
        <taxon>Basidiomycota</taxon>
        <taxon>Agaricomycotina</taxon>
        <taxon>Tremellomycetes</taxon>
        <taxon>Tremellales</taxon>
        <taxon>Cryptococcaceae</taxon>
        <taxon>Kwoniella</taxon>
    </lineage>
</organism>